<evidence type="ECO:0000256" key="7">
    <source>
        <dbReference type="ARBA" id="ARBA00023136"/>
    </source>
</evidence>
<feature type="compositionally biased region" description="Polar residues" evidence="9">
    <location>
        <begin position="57"/>
        <end position="70"/>
    </location>
</feature>
<dbReference type="GO" id="GO:0016020">
    <property type="term" value="C:membrane"/>
    <property type="evidence" value="ECO:0007669"/>
    <property type="project" value="UniProtKB-SubCell"/>
</dbReference>
<organism evidence="11 12">
    <name type="scientific">Aphanomyces astaci</name>
    <name type="common">Crayfish plague agent</name>
    <dbReference type="NCBI Taxonomy" id="112090"/>
    <lineage>
        <taxon>Eukaryota</taxon>
        <taxon>Sar</taxon>
        <taxon>Stramenopiles</taxon>
        <taxon>Oomycota</taxon>
        <taxon>Saprolegniomycetes</taxon>
        <taxon>Saprolegniales</taxon>
        <taxon>Verrucalvaceae</taxon>
        <taxon>Aphanomyces</taxon>
    </lineage>
</organism>
<evidence type="ECO:0000256" key="2">
    <source>
        <dbReference type="ARBA" id="ARBA00022692"/>
    </source>
</evidence>
<feature type="region of interest" description="Disordered" evidence="9">
    <location>
        <begin position="57"/>
        <end position="80"/>
    </location>
</feature>
<evidence type="ECO:0000313" key="12">
    <source>
        <dbReference type="Proteomes" id="UP000285430"/>
    </source>
</evidence>
<sequence length="529" mass="57397">MPGVKRVQLDGWGSHAAGKVICVDSDRSTNSHMAAAPAYHYYHNSFHAQNQPIFKQESQPTLSSSYTSKQHPCMYGQSPPPPPSIDAAQVEIARHCTAIAKQVPHLPISLHECSVCLSSNAHTQIAPCGHIFHSRCFLRWYRSNRTCPMCRGGVDRVQVAAPVLEEVDVLMAYDSDDDDDNMDVTSVSNDPSSLMEDTELLSFLTQDDATSSPSSASALSDDTDLLPMEDMEILEDLASFDEKPLATTYAMPPPPTPTPLAFTPATTMPNYWMVLNNHGQTLLPVHPTAARVVPIAPRPNAPVTSSHHFHGSTKPIPSSTNMVVLAPSSTKMHSCRCAGGCRNGRCACVKEGSMCGITCRCTSCKNPFLSIAMAGIDVSSLIKDDCFMHNLSKIRDMMTKLHERLPPPCCATSSHDTLTILDCIDGYTCKTCDKVYDFSWCSNKLCDREKHKRNHCSKCKRCGDHRDVHCDNCNRCYFAGVSSSFACACQEKIKEAAKSTSGSGAAAARGGGPSATTADDGEEGECSIM</sequence>
<dbReference type="GO" id="GO:0008270">
    <property type="term" value="F:zinc ion binding"/>
    <property type="evidence" value="ECO:0007669"/>
    <property type="project" value="UniProtKB-KW"/>
</dbReference>
<evidence type="ECO:0000259" key="10">
    <source>
        <dbReference type="PROSITE" id="PS50089"/>
    </source>
</evidence>
<keyword evidence="4 8" id="KW-0863">Zinc-finger</keyword>
<dbReference type="PANTHER" id="PTHR46539">
    <property type="entry name" value="E3 UBIQUITIN-PROTEIN LIGASE ATL42"/>
    <property type="match status" value="1"/>
</dbReference>
<dbReference type="PANTHER" id="PTHR46539:SF1">
    <property type="entry name" value="E3 UBIQUITIN-PROTEIN LIGASE ATL42"/>
    <property type="match status" value="1"/>
</dbReference>
<name>A0A418E9A7_APHAT</name>
<feature type="domain" description="RING-type" evidence="10">
    <location>
        <begin position="113"/>
        <end position="151"/>
    </location>
</feature>
<dbReference type="VEuPathDB" id="FungiDB:H257_06009"/>
<evidence type="ECO:0000313" key="11">
    <source>
        <dbReference type="EMBL" id="RHZ08808.1"/>
    </source>
</evidence>
<keyword evidence="3" id="KW-0479">Metal-binding</keyword>
<keyword evidence="6" id="KW-1133">Transmembrane helix</keyword>
<evidence type="ECO:0000256" key="4">
    <source>
        <dbReference type="ARBA" id="ARBA00022771"/>
    </source>
</evidence>
<evidence type="ECO:0000256" key="8">
    <source>
        <dbReference type="PROSITE-ProRule" id="PRU00175"/>
    </source>
</evidence>
<evidence type="ECO:0000256" key="3">
    <source>
        <dbReference type="ARBA" id="ARBA00022723"/>
    </source>
</evidence>
<keyword evidence="7" id="KW-0472">Membrane</keyword>
<dbReference type="Pfam" id="PF13639">
    <property type="entry name" value="zf-RING_2"/>
    <property type="match status" value="1"/>
</dbReference>
<feature type="compositionally biased region" description="Acidic residues" evidence="9">
    <location>
        <begin position="519"/>
        <end position="529"/>
    </location>
</feature>
<feature type="region of interest" description="Disordered" evidence="9">
    <location>
        <begin position="497"/>
        <end position="529"/>
    </location>
</feature>
<dbReference type="EMBL" id="QUTH01005797">
    <property type="protein sequence ID" value="RHZ08808.1"/>
    <property type="molecule type" value="Genomic_DNA"/>
</dbReference>
<comment type="caution">
    <text evidence="11">The sequence shown here is derived from an EMBL/GenBank/DDBJ whole genome shotgun (WGS) entry which is preliminary data.</text>
</comment>
<dbReference type="SUPFAM" id="SSF57850">
    <property type="entry name" value="RING/U-box"/>
    <property type="match status" value="1"/>
</dbReference>
<reference evidence="11 12" key="1">
    <citation type="submission" date="2018-08" db="EMBL/GenBank/DDBJ databases">
        <title>Aphanomyces genome sequencing and annotation.</title>
        <authorList>
            <person name="Minardi D."/>
            <person name="Oidtmann B."/>
            <person name="Van Der Giezen M."/>
            <person name="Studholme D.J."/>
        </authorList>
    </citation>
    <scope>NUCLEOTIDE SEQUENCE [LARGE SCALE GENOMIC DNA]</scope>
    <source>
        <strain evidence="11 12">Da</strain>
    </source>
</reference>
<dbReference type="Proteomes" id="UP000285430">
    <property type="component" value="Unassembled WGS sequence"/>
</dbReference>
<proteinExistence type="predicted"/>
<gene>
    <name evidence="11" type="ORF">DYB37_012551</name>
</gene>
<dbReference type="Gene3D" id="3.30.40.10">
    <property type="entry name" value="Zinc/RING finger domain, C3HC4 (zinc finger)"/>
    <property type="match status" value="1"/>
</dbReference>
<evidence type="ECO:0000256" key="1">
    <source>
        <dbReference type="ARBA" id="ARBA00004370"/>
    </source>
</evidence>
<evidence type="ECO:0000256" key="9">
    <source>
        <dbReference type="SAM" id="MobiDB-lite"/>
    </source>
</evidence>
<dbReference type="InterPro" id="IPR033467">
    <property type="entry name" value="Tesmin/TSO1-like_CXC"/>
</dbReference>
<feature type="compositionally biased region" description="Low complexity" evidence="9">
    <location>
        <begin position="498"/>
        <end position="518"/>
    </location>
</feature>
<keyword evidence="5" id="KW-0862">Zinc</keyword>
<dbReference type="InterPro" id="IPR013083">
    <property type="entry name" value="Znf_RING/FYVE/PHD"/>
</dbReference>
<feature type="region of interest" description="Disordered" evidence="9">
    <location>
        <begin position="174"/>
        <end position="193"/>
    </location>
</feature>
<dbReference type="SMART" id="SM00184">
    <property type="entry name" value="RING"/>
    <property type="match status" value="1"/>
</dbReference>
<dbReference type="SMART" id="SM01114">
    <property type="entry name" value="CXC"/>
    <property type="match status" value="1"/>
</dbReference>
<evidence type="ECO:0000256" key="5">
    <source>
        <dbReference type="ARBA" id="ARBA00022833"/>
    </source>
</evidence>
<protein>
    <recommendedName>
        <fullName evidence="10">RING-type domain-containing protein</fullName>
    </recommendedName>
</protein>
<keyword evidence="2" id="KW-0812">Transmembrane</keyword>
<accession>A0A418E9A7</accession>
<dbReference type="AlphaFoldDB" id="A0A418E9A7"/>
<dbReference type="PROSITE" id="PS50089">
    <property type="entry name" value="ZF_RING_2"/>
    <property type="match status" value="1"/>
</dbReference>
<comment type="subcellular location">
    <subcellularLocation>
        <location evidence="1">Membrane</location>
    </subcellularLocation>
</comment>
<evidence type="ECO:0000256" key="6">
    <source>
        <dbReference type="ARBA" id="ARBA00022989"/>
    </source>
</evidence>
<dbReference type="InterPro" id="IPR001841">
    <property type="entry name" value="Znf_RING"/>
</dbReference>